<sequence length="63" mass="7348">MMTLKTWLVLGRDFLPVPQIDSYLRYLHSVGKSPNTIRSYAYHLKEFWLFLTACTTVGSGFFE</sequence>
<evidence type="ECO:0000259" key="2">
    <source>
        <dbReference type="Pfam" id="PF02899"/>
    </source>
</evidence>
<dbReference type="GO" id="GO:0003677">
    <property type="term" value="F:DNA binding"/>
    <property type="evidence" value="ECO:0007669"/>
    <property type="project" value="UniProtKB-KW"/>
</dbReference>
<protein>
    <submittedName>
        <fullName evidence="3">Site-specific integrase</fullName>
    </submittedName>
</protein>
<dbReference type="Pfam" id="PF02899">
    <property type="entry name" value="Phage_int_SAM_1"/>
    <property type="match status" value="1"/>
</dbReference>
<reference evidence="3" key="1">
    <citation type="submission" date="2020-12" db="EMBL/GenBank/DDBJ databases">
        <title>GES Beta-lactamases isolated from hospital effluents in Brazil.</title>
        <authorList>
            <person name="Conte D."/>
            <person name="Mesa D."/>
            <person name="Palmeiro J.K."/>
            <person name="Dalla-Costa L.M."/>
        </authorList>
    </citation>
    <scope>NUCLEOTIDE SEQUENCE [LARGE SCALE GENOMIC DNA]</scope>
    <source>
        <strain evidence="3">Aero21</strain>
    </source>
</reference>
<gene>
    <name evidence="3" type="ORF">JC965_25555</name>
</gene>
<proteinExistence type="predicted"/>
<dbReference type="InterPro" id="IPR010998">
    <property type="entry name" value="Integrase_recombinase_N"/>
</dbReference>
<name>A0A7T3X2D5_AERCA</name>
<dbReference type="Gene3D" id="1.10.150.130">
    <property type="match status" value="1"/>
</dbReference>
<dbReference type="EMBL" id="CP065937">
    <property type="protein sequence ID" value="QQA60957.1"/>
    <property type="molecule type" value="Genomic_DNA"/>
</dbReference>
<evidence type="ECO:0000313" key="3">
    <source>
        <dbReference type="EMBL" id="QQA60957.1"/>
    </source>
</evidence>
<evidence type="ECO:0000256" key="1">
    <source>
        <dbReference type="ARBA" id="ARBA00023125"/>
    </source>
</evidence>
<dbReference type="AlphaFoldDB" id="A0A7T3X2D5"/>
<feature type="domain" description="Integrase SAM-like N-terminal" evidence="2">
    <location>
        <begin position="20"/>
        <end position="53"/>
    </location>
</feature>
<organism evidence="3">
    <name type="scientific">Aeromonas caviae</name>
    <name type="common">Aeromonas punctata</name>
    <dbReference type="NCBI Taxonomy" id="648"/>
    <lineage>
        <taxon>Bacteria</taxon>
        <taxon>Pseudomonadati</taxon>
        <taxon>Pseudomonadota</taxon>
        <taxon>Gammaproteobacteria</taxon>
        <taxon>Aeromonadales</taxon>
        <taxon>Aeromonadaceae</taxon>
        <taxon>Aeromonas</taxon>
    </lineage>
</organism>
<keyword evidence="1" id="KW-0238">DNA-binding</keyword>
<dbReference type="GO" id="GO:0015074">
    <property type="term" value="P:DNA integration"/>
    <property type="evidence" value="ECO:0007669"/>
    <property type="project" value="InterPro"/>
</dbReference>
<accession>A0A7T3X2D5</accession>
<dbReference type="InterPro" id="IPR004107">
    <property type="entry name" value="Integrase_SAM-like_N"/>
</dbReference>